<keyword evidence="3 4" id="KW-0658">Purine biosynthesis</keyword>
<reference evidence="6 7" key="1">
    <citation type="submission" date="2019-07" db="EMBL/GenBank/DDBJ databases">
        <title>Genome sequencing for Ferrovibrio sp. K5.</title>
        <authorList>
            <person name="Park S.-J."/>
        </authorList>
    </citation>
    <scope>NUCLEOTIDE SEQUENCE [LARGE SCALE GENOMIC DNA]</scope>
    <source>
        <strain evidence="6 7">K5</strain>
    </source>
</reference>
<proteinExistence type="inferred from homology"/>
<keyword evidence="2 4" id="KW-0808">Transferase</keyword>
<evidence type="ECO:0000259" key="5">
    <source>
        <dbReference type="Pfam" id="PF00551"/>
    </source>
</evidence>
<feature type="binding site" evidence="4">
    <location>
        <begin position="15"/>
        <end position="17"/>
    </location>
    <ligand>
        <name>N(1)-(5-phospho-beta-D-ribosyl)glycinamide</name>
        <dbReference type="ChEBI" id="CHEBI:143788"/>
    </ligand>
</feature>
<evidence type="ECO:0000313" key="6">
    <source>
        <dbReference type="EMBL" id="QDO99281.1"/>
    </source>
</evidence>
<dbReference type="GO" id="GO:0006189">
    <property type="term" value="P:'de novo' IMP biosynthetic process"/>
    <property type="evidence" value="ECO:0007669"/>
    <property type="project" value="UniProtKB-UniRule"/>
</dbReference>
<feature type="domain" description="Formyl transferase N-terminal" evidence="5">
    <location>
        <begin position="6"/>
        <end position="184"/>
    </location>
</feature>
<keyword evidence="7" id="KW-1185">Reference proteome</keyword>
<dbReference type="InterPro" id="IPR002376">
    <property type="entry name" value="Formyl_transf_N"/>
</dbReference>
<dbReference type="AlphaFoldDB" id="A0A516H6E2"/>
<sequence length="206" mass="22018">MPARKSVAVLISGRGTNLRALIDSTLAADHPARIALVLSNRADAEGLEIAKAAGIETAVIPSKGKERAEFDAILYTVLRAKGIDYICLAGFMRLLTTDFVQAWYGRMINIHPSLLPAFRGTDVHARVIESGTRFTGCSVHFVSPEVDAGPIILQAAIPVPQDATADSIAAAVLEQEHALYPQALRLLAAGRLSIEGQRVRIGQQTA</sequence>
<protein>
    <recommendedName>
        <fullName evidence="4">Phosphoribosylglycinamide formyltransferase</fullName>
        <ecNumber evidence="4">2.1.2.2</ecNumber>
    </recommendedName>
    <alternativeName>
        <fullName evidence="4">5'-phosphoribosylglycinamide transformylase</fullName>
    </alternativeName>
    <alternativeName>
        <fullName evidence="4">GAR transformylase</fullName>
        <shortName evidence="4">GART</shortName>
    </alternativeName>
</protein>
<evidence type="ECO:0000256" key="3">
    <source>
        <dbReference type="ARBA" id="ARBA00022755"/>
    </source>
</evidence>
<dbReference type="Pfam" id="PF00551">
    <property type="entry name" value="Formyl_trans_N"/>
    <property type="match status" value="1"/>
</dbReference>
<dbReference type="EC" id="2.1.2.2" evidence="4"/>
<dbReference type="GO" id="GO:0005829">
    <property type="term" value="C:cytosol"/>
    <property type="evidence" value="ECO:0007669"/>
    <property type="project" value="TreeGrafter"/>
</dbReference>
<dbReference type="UniPathway" id="UPA00074">
    <property type="reaction ID" value="UER00126"/>
</dbReference>
<evidence type="ECO:0000313" key="7">
    <source>
        <dbReference type="Proteomes" id="UP000317496"/>
    </source>
</evidence>
<dbReference type="KEGG" id="fer:FNB15_19260"/>
<dbReference type="InterPro" id="IPR036477">
    <property type="entry name" value="Formyl_transf_N_sf"/>
</dbReference>
<dbReference type="CDD" id="cd08645">
    <property type="entry name" value="FMT_core_GART"/>
    <property type="match status" value="1"/>
</dbReference>
<evidence type="ECO:0000256" key="2">
    <source>
        <dbReference type="ARBA" id="ARBA00022679"/>
    </source>
</evidence>
<dbReference type="OrthoDB" id="9806170at2"/>
<dbReference type="GO" id="GO:0004644">
    <property type="term" value="F:phosphoribosylglycinamide formyltransferase activity"/>
    <property type="evidence" value="ECO:0007669"/>
    <property type="project" value="UniProtKB-UniRule"/>
</dbReference>
<dbReference type="Proteomes" id="UP000317496">
    <property type="component" value="Chromosome"/>
</dbReference>
<accession>A0A516H6E2</accession>
<feature type="site" description="Raises pKa of active site His" evidence="4">
    <location>
        <position position="147"/>
    </location>
</feature>
<dbReference type="HAMAP" id="MF_01930">
    <property type="entry name" value="PurN"/>
    <property type="match status" value="1"/>
</dbReference>
<dbReference type="InterPro" id="IPR004607">
    <property type="entry name" value="GART"/>
</dbReference>
<evidence type="ECO:0000256" key="4">
    <source>
        <dbReference type="HAMAP-Rule" id="MF_01930"/>
    </source>
</evidence>
<feature type="binding site" evidence="4">
    <location>
        <position position="65"/>
    </location>
    <ligand>
        <name>(6R)-10-formyltetrahydrofolate</name>
        <dbReference type="ChEBI" id="CHEBI:195366"/>
    </ligand>
</feature>
<comment type="function">
    <text evidence="4">Catalyzes the transfer of a formyl group from 10-formyltetrahydrofolate to 5-phospho-ribosyl-glycinamide (GAR), producing 5-phospho-ribosyl-N-formylglycinamide (FGAR) and tetrahydrofolate.</text>
</comment>
<gene>
    <name evidence="4" type="primary">purN</name>
    <name evidence="6" type="ORF">FNB15_19260</name>
</gene>
<dbReference type="PANTHER" id="PTHR43369">
    <property type="entry name" value="PHOSPHORIBOSYLGLYCINAMIDE FORMYLTRANSFERASE"/>
    <property type="match status" value="1"/>
</dbReference>
<name>A0A516H6E2_9PROT</name>
<feature type="binding site" evidence="4">
    <location>
        <begin position="92"/>
        <end position="95"/>
    </location>
    <ligand>
        <name>(6R)-10-formyltetrahydrofolate</name>
        <dbReference type="ChEBI" id="CHEBI:195366"/>
    </ligand>
</feature>
<comment type="similarity">
    <text evidence="4">Belongs to the GART family.</text>
</comment>
<dbReference type="Gene3D" id="3.40.50.170">
    <property type="entry name" value="Formyl transferase, N-terminal domain"/>
    <property type="match status" value="1"/>
</dbReference>
<evidence type="ECO:0000256" key="1">
    <source>
        <dbReference type="ARBA" id="ARBA00005054"/>
    </source>
</evidence>
<dbReference type="NCBIfam" id="TIGR00639">
    <property type="entry name" value="PurN"/>
    <property type="match status" value="1"/>
</dbReference>
<dbReference type="SUPFAM" id="SSF53328">
    <property type="entry name" value="Formyltransferase"/>
    <property type="match status" value="1"/>
</dbReference>
<comment type="pathway">
    <text evidence="1 4">Purine metabolism; IMP biosynthesis via de novo pathway; N(2)-formyl-N(1)-(5-phospho-D-ribosyl)glycinamide from N(1)-(5-phospho-D-ribosyl)glycinamide (10-formyl THF route): step 1/1.</text>
</comment>
<feature type="binding site" evidence="4">
    <location>
        <position position="109"/>
    </location>
    <ligand>
        <name>(6R)-10-formyltetrahydrofolate</name>
        <dbReference type="ChEBI" id="CHEBI:195366"/>
    </ligand>
</feature>
<dbReference type="PANTHER" id="PTHR43369:SF2">
    <property type="entry name" value="PHOSPHORIBOSYLGLYCINAMIDE FORMYLTRANSFERASE"/>
    <property type="match status" value="1"/>
</dbReference>
<comment type="catalytic activity">
    <reaction evidence="4">
        <text>N(1)-(5-phospho-beta-D-ribosyl)glycinamide + (6R)-10-formyltetrahydrofolate = N(2)-formyl-N(1)-(5-phospho-beta-D-ribosyl)glycinamide + (6S)-5,6,7,8-tetrahydrofolate + H(+)</text>
        <dbReference type="Rhea" id="RHEA:15053"/>
        <dbReference type="ChEBI" id="CHEBI:15378"/>
        <dbReference type="ChEBI" id="CHEBI:57453"/>
        <dbReference type="ChEBI" id="CHEBI:143788"/>
        <dbReference type="ChEBI" id="CHEBI:147286"/>
        <dbReference type="ChEBI" id="CHEBI:195366"/>
        <dbReference type="EC" id="2.1.2.2"/>
    </reaction>
</comment>
<feature type="active site" description="Proton donor" evidence="4">
    <location>
        <position position="111"/>
    </location>
</feature>
<dbReference type="RefSeq" id="WP_144258277.1">
    <property type="nucleotide sequence ID" value="NZ_CP041636.1"/>
</dbReference>
<dbReference type="EMBL" id="CP041636">
    <property type="protein sequence ID" value="QDO99281.1"/>
    <property type="molecule type" value="Genomic_DNA"/>
</dbReference>
<organism evidence="6 7">
    <name type="scientific">Ferrovibrio terrae</name>
    <dbReference type="NCBI Taxonomy" id="2594003"/>
    <lineage>
        <taxon>Bacteria</taxon>
        <taxon>Pseudomonadati</taxon>
        <taxon>Pseudomonadota</taxon>
        <taxon>Alphaproteobacteria</taxon>
        <taxon>Rhodospirillales</taxon>
        <taxon>Rhodospirillaceae</taxon>
        <taxon>Ferrovibrio</taxon>
    </lineage>
</organism>